<reference evidence="2" key="1">
    <citation type="submission" date="2016-03" db="EMBL/GenBank/DDBJ databases">
        <authorList>
            <person name="Sibley D."/>
            <person name="Venepally P."/>
            <person name="Karamycheva S."/>
            <person name="Hadjithomas M."/>
            <person name="Khan A."/>
            <person name="Brunk B."/>
            <person name="Roos D."/>
            <person name="Caler E."/>
            <person name="Lorenzi H."/>
        </authorList>
    </citation>
    <scope>NUCLEOTIDE SEQUENCE [LARGE SCALE GENOMIC DNA]</scope>
    <source>
        <strain evidence="2">TgCatPRC2</strain>
    </source>
</reference>
<protein>
    <submittedName>
        <fullName evidence="1">Uncharacterized protein</fullName>
    </submittedName>
</protein>
<sequence>MMSEEDESVRPKHSEPLMFARHKDMMLEEDESVTPKHSEPLMFARQKDMMPEEDESVTPMHSEAMMFTRQKEMMPEDEETPTPDVEDPASLDDYTLMKNTRELMNLGYDGFASAEEMVTPEYEELGLFDVV</sequence>
<organism evidence="1 2">
    <name type="scientific">Toxoplasma gondii TgCatPRC2</name>
    <dbReference type="NCBI Taxonomy" id="1130821"/>
    <lineage>
        <taxon>Eukaryota</taxon>
        <taxon>Sar</taxon>
        <taxon>Alveolata</taxon>
        <taxon>Apicomplexa</taxon>
        <taxon>Conoidasida</taxon>
        <taxon>Coccidia</taxon>
        <taxon>Eucoccidiorida</taxon>
        <taxon>Eimeriorina</taxon>
        <taxon>Sarcocystidae</taxon>
        <taxon>Toxoplasma</taxon>
    </lineage>
</organism>
<evidence type="ECO:0000313" key="2">
    <source>
        <dbReference type="Proteomes" id="UP000075225"/>
    </source>
</evidence>
<dbReference type="EMBL" id="AHZP02001541">
    <property type="protein sequence ID" value="KYK67020.1"/>
    <property type="molecule type" value="Genomic_DNA"/>
</dbReference>
<dbReference type="AlphaFoldDB" id="A0A151HCE8"/>
<comment type="caution">
    <text evidence="1">The sequence shown here is derived from an EMBL/GenBank/DDBJ whole genome shotgun (WGS) entry which is preliminary data.</text>
</comment>
<evidence type="ECO:0000313" key="1">
    <source>
        <dbReference type="EMBL" id="KYK67020.1"/>
    </source>
</evidence>
<proteinExistence type="predicted"/>
<gene>
    <name evidence="1" type="ORF">TGPRC2_425240</name>
</gene>
<dbReference type="VEuPathDB" id="ToxoDB:TGPRC2_425240"/>
<dbReference type="Proteomes" id="UP000075225">
    <property type="component" value="Unassembled WGS sequence"/>
</dbReference>
<accession>A0A151HCE8</accession>
<name>A0A151HCE8_TOXGO</name>